<dbReference type="CDD" id="cd06558">
    <property type="entry name" value="crotonase-like"/>
    <property type="match status" value="1"/>
</dbReference>
<dbReference type="GO" id="GO:0006631">
    <property type="term" value="P:fatty acid metabolic process"/>
    <property type="evidence" value="ECO:0007669"/>
    <property type="project" value="UniProtKB-KW"/>
</dbReference>
<dbReference type="PANTHER" id="PTHR43602">
    <property type="match status" value="1"/>
</dbReference>
<evidence type="ECO:0000256" key="6">
    <source>
        <dbReference type="ARBA" id="ARBA00037410"/>
    </source>
</evidence>
<dbReference type="EMBL" id="GIIL01003022">
    <property type="protein sequence ID" value="NOV46748.1"/>
    <property type="molecule type" value="Transcribed_RNA"/>
</dbReference>
<accession>A0A6M2DNW5</accession>
<evidence type="ECO:0000256" key="2">
    <source>
        <dbReference type="ARBA" id="ARBA00022832"/>
    </source>
</evidence>
<dbReference type="InterPro" id="IPR014748">
    <property type="entry name" value="Enoyl-CoA_hydra_C"/>
</dbReference>
<evidence type="ECO:0000256" key="7">
    <source>
        <dbReference type="ARBA" id="ARBA00040545"/>
    </source>
</evidence>
<keyword evidence="5" id="KW-0496">Mitochondrion</keyword>
<dbReference type="InterPro" id="IPR029045">
    <property type="entry name" value="ClpP/crotonase-like_dom_sf"/>
</dbReference>
<name>A0A6M2DNW5_XENCH</name>
<evidence type="ECO:0000256" key="5">
    <source>
        <dbReference type="ARBA" id="ARBA00023128"/>
    </source>
</evidence>
<proteinExistence type="predicted"/>
<dbReference type="GO" id="GO:0016836">
    <property type="term" value="F:hydro-lyase activity"/>
    <property type="evidence" value="ECO:0007669"/>
    <property type="project" value="TreeGrafter"/>
</dbReference>
<dbReference type="AlphaFoldDB" id="A0A6M2DNW5"/>
<protein>
    <recommendedName>
        <fullName evidence="7">Enoyl-CoA hydratase domain-containing protein 3, mitochondrial</fullName>
    </recommendedName>
</protein>
<keyword evidence="3" id="KW-0809">Transit peptide</keyword>
<dbReference type="NCBIfam" id="NF006008">
    <property type="entry name" value="PRK08139.1"/>
    <property type="match status" value="1"/>
</dbReference>
<comment type="subcellular location">
    <subcellularLocation>
        <location evidence="1">Mitochondrion</location>
    </subcellularLocation>
</comment>
<comment type="function">
    <text evidence="6">May play a role in fatty acid biosynthesis and insulin sensitivity.</text>
</comment>
<dbReference type="InterPro" id="IPR052377">
    <property type="entry name" value="Mitochondrial_ECH-domain"/>
</dbReference>
<dbReference type="SUPFAM" id="SSF52096">
    <property type="entry name" value="ClpP/crotonase"/>
    <property type="match status" value="1"/>
</dbReference>
<dbReference type="Pfam" id="PF00378">
    <property type="entry name" value="ECH_1"/>
    <property type="match status" value="1"/>
</dbReference>
<keyword evidence="2" id="KW-0276">Fatty acid metabolism</keyword>
<evidence type="ECO:0000256" key="4">
    <source>
        <dbReference type="ARBA" id="ARBA00023098"/>
    </source>
</evidence>
<evidence type="ECO:0000256" key="3">
    <source>
        <dbReference type="ARBA" id="ARBA00022946"/>
    </source>
</evidence>
<dbReference type="Gene3D" id="1.10.12.10">
    <property type="entry name" value="Lyase 2-enoyl-coa Hydratase, Chain A, domain 2"/>
    <property type="match status" value="1"/>
</dbReference>
<dbReference type="InterPro" id="IPR001753">
    <property type="entry name" value="Enoyl-CoA_hydra/iso"/>
</dbReference>
<dbReference type="GO" id="GO:0005739">
    <property type="term" value="C:mitochondrion"/>
    <property type="evidence" value="ECO:0007669"/>
    <property type="project" value="UniProtKB-SubCell"/>
</dbReference>
<reference evidence="8" key="1">
    <citation type="submission" date="2020-03" db="EMBL/GenBank/DDBJ databases">
        <title>Transcriptomic Profiling of the Digestive Tract of the Rat Flea, Xenopsylla cheopis, Following Blood Feeding and Infection with Yersinia pestis.</title>
        <authorList>
            <person name="Bland D.M."/>
            <person name="Martens C.A."/>
            <person name="Virtaneva K."/>
            <person name="Kanakabandi K."/>
            <person name="Long D."/>
            <person name="Rosenke R."/>
            <person name="Saturday G.A."/>
            <person name="Hoyt F.H."/>
            <person name="Bruno D.P."/>
            <person name="Ribeiro J.M.C."/>
            <person name="Hinnebusch J."/>
        </authorList>
    </citation>
    <scope>NUCLEOTIDE SEQUENCE</scope>
</reference>
<evidence type="ECO:0000256" key="1">
    <source>
        <dbReference type="ARBA" id="ARBA00004173"/>
    </source>
</evidence>
<sequence length="282" mass="30805">MQRKAQLITRLIVSANNNLKRFSSSSYTTFEEKDGVRHITLNHPKTRNSLSMDMMSDLLDKITKGQDDPHLRCILLSSTGPVFSAGHNLKELTADHKVDDHAKIFSKASELMLSIVRSPVPVIAKVNGLAAAAGCQLIATCDITVCSDKSTFSTPGANFGIFCSTPGIAVARCVQRKTALHMLLTGLPLTAQEALVAGLVSKVVPEELLDEEINKITSSIISKSRPIIESGKRFFYEQANMSLEEAYKLGTNVMVSNVNSNDGKEGINSFVEKRKPTWSHVK</sequence>
<organism evidence="8">
    <name type="scientific">Xenopsylla cheopis</name>
    <name type="common">Oriental rat flea</name>
    <name type="synonym">Pulex cheopis</name>
    <dbReference type="NCBI Taxonomy" id="163159"/>
    <lineage>
        <taxon>Eukaryota</taxon>
        <taxon>Metazoa</taxon>
        <taxon>Ecdysozoa</taxon>
        <taxon>Arthropoda</taxon>
        <taxon>Hexapoda</taxon>
        <taxon>Insecta</taxon>
        <taxon>Pterygota</taxon>
        <taxon>Neoptera</taxon>
        <taxon>Endopterygota</taxon>
        <taxon>Siphonaptera</taxon>
        <taxon>Pulicidae</taxon>
        <taxon>Xenopsyllinae</taxon>
        <taxon>Xenopsylla</taxon>
    </lineage>
</organism>
<keyword evidence="4" id="KW-0443">Lipid metabolism</keyword>
<evidence type="ECO:0000313" key="8">
    <source>
        <dbReference type="EMBL" id="NOV46748.1"/>
    </source>
</evidence>
<dbReference type="Gene3D" id="3.90.226.10">
    <property type="entry name" value="2-enoyl-CoA Hydratase, Chain A, domain 1"/>
    <property type="match status" value="1"/>
</dbReference>
<dbReference type="PANTHER" id="PTHR43602:SF1">
    <property type="entry name" value="ENOYL-COA HYDRATASE DOMAIN-CONTAINING PROTEIN 3, MITOCHONDRIAL"/>
    <property type="match status" value="1"/>
</dbReference>